<feature type="non-terminal residue" evidence="1">
    <location>
        <position position="1"/>
    </location>
</feature>
<accession>A0A0B6ZBH3</accession>
<reference evidence="1" key="1">
    <citation type="submission" date="2014-12" db="EMBL/GenBank/DDBJ databases">
        <title>Insight into the proteome of Arion vulgaris.</title>
        <authorList>
            <person name="Aradska J."/>
            <person name="Bulat T."/>
            <person name="Smidak R."/>
            <person name="Sarate P."/>
            <person name="Gangsoo J."/>
            <person name="Sialana F."/>
            <person name="Bilban M."/>
            <person name="Lubec G."/>
        </authorList>
    </citation>
    <scope>NUCLEOTIDE SEQUENCE</scope>
    <source>
        <tissue evidence="1">Skin</tissue>
    </source>
</reference>
<gene>
    <name evidence="1" type="primary">ORF56672</name>
</gene>
<protein>
    <submittedName>
        <fullName evidence="1">Uncharacterized protein</fullName>
    </submittedName>
</protein>
<name>A0A0B6ZBH3_9EUPU</name>
<proteinExistence type="predicted"/>
<sequence>LLDTKTLLAQSLEEHASVVREFEGKLTETSQNELTKQEFEIKLRENQQMYEAELSERRSMNEKSQQDYETRLNEIRQGHATELAELSANIEAQSSSKVTEYKRKAETYISQVKKQLLDEKAASLEKQQQTITRLEESIVV</sequence>
<organism evidence="1">
    <name type="scientific">Arion vulgaris</name>
    <dbReference type="NCBI Taxonomy" id="1028688"/>
    <lineage>
        <taxon>Eukaryota</taxon>
        <taxon>Metazoa</taxon>
        <taxon>Spiralia</taxon>
        <taxon>Lophotrochozoa</taxon>
        <taxon>Mollusca</taxon>
        <taxon>Gastropoda</taxon>
        <taxon>Heterobranchia</taxon>
        <taxon>Euthyneura</taxon>
        <taxon>Panpulmonata</taxon>
        <taxon>Eupulmonata</taxon>
        <taxon>Stylommatophora</taxon>
        <taxon>Helicina</taxon>
        <taxon>Arionoidea</taxon>
        <taxon>Arionidae</taxon>
        <taxon>Arion</taxon>
    </lineage>
</organism>
<dbReference type="EMBL" id="HACG01019039">
    <property type="protein sequence ID" value="CEK65904.1"/>
    <property type="molecule type" value="Transcribed_RNA"/>
</dbReference>
<dbReference type="AlphaFoldDB" id="A0A0B6ZBH3"/>
<feature type="non-terminal residue" evidence="1">
    <location>
        <position position="140"/>
    </location>
</feature>
<evidence type="ECO:0000313" key="1">
    <source>
        <dbReference type="EMBL" id="CEK65904.1"/>
    </source>
</evidence>